<protein>
    <submittedName>
        <fullName evidence="7">LysR family transcriptional regulator</fullName>
    </submittedName>
</protein>
<name>A0ABP8H7E4_9BURK</name>
<keyword evidence="8" id="KW-1185">Reference proteome</keyword>
<dbReference type="SUPFAM" id="SSF53850">
    <property type="entry name" value="Periplasmic binding protein-like II"/>
    <property type="match status" value="1"/>
</dbReference>
<dbReference type="SUPFAM" id="SSF46785">
    <property type="entry name" value="Winged helix' DNA-binding domain"/>
    <property type="match status" value="1"/>
</dbReference>
<sequence>MAQQIRALERELGEALVARAGRTVRPTPAGHRLLAAAAAVLREVSALKSAVRDKQLAGELRLGTINTALHTVLPTILGSFVQSHPNVTVFVHSSMSRQLYDAVRDNFVDLAVCLHPRFALSKELAWQQLREEPLVVLAPEALAGRDPHRLLREEPLLRYDRSLGGGHQAEQYLRSQQIVPRERFELSSLLAIAMMVDQGLGVSLVPDIASPLIAHLRLVKIALPGAPDPRRFGLLWPRASPRAALISAFLEAANDVVRAGPLAAEARRQQKAR</sequence>
<dbReference type="EMBL" id="BAABFO010000013">
    <property type="protein sequence ID" value="GAA4335378.1"/>
    <property type="molecule type" value="Genomic_DNA"/>
</dbReference>
<dbReference type="PROSITE" id="PS50931">
    <property type="entry name" value="HTH_LYSR"/>
    <property type="match status" value="1"/>
</dbReference>
<dbReference type="PANTHER" id="PTHR30346">
    <property type="entry name" value="TRANSCRIPTIONAL DUAL REGULATOR HCAR-RELATED"/>
    <property type="match status" value="1"/>
</dbReference>
<organism evidence="7 8">
    <name type="scientific">Pigmentiphaga soli</name>
    <dbReference type="NCBI Taxonomy" id="1007095"/>
    <lineage>
        <taxon>Bacteria</taxon>
        <taxon>Pseudomonadati</taxon>
        <taxon>Pseudomonadota</taxon>
        <taxon>Betaproteobacteria</taxon>
        <taxon>Burkholderiales</taxon>
        <taxon>Alcaligenaceae</taxon>
        <taxon>Pigmentiphaga</taxon>
    </lineage>
</organism>
<keyword evidence="5" id="KW-0804">Transcription</keyword>
<evidence type="ECO:0000256" key="4">
    <source>
        <dbReference type="ARBA" id="ARBA00023159"/>
    </source>
</evidence>
<dbReference type="Gene3D" id="3.40.190.10">
    <property type="entry name" value="Periplasmic binding protein-like II"/>
    <property type="match status" value="2"/>
</dbReference>
<dbReference type="InterPro" id="IPR000847">
    <property type="entry name" value="LysR_HTH_N"/>
</dbReference>
<evidence type="ECO:0000256" key="1">
    <source>
        <dbReference type="ARBA" id="ARBA00009437"/>
    </source>
</evidence>
<comment type="caution">
    <text evidence="7">The sequence shown here is derived from an EMBL/GenBank/DDBJ whole genome shotgun (WGS) entry which is preliminary data.</text>
</comment>
<dbReference type="Pfam" id="PF03466">
    <property type="entry name" value="LysR_substrate"/>
    <property type="match status" value="1"/>
</dbReference>
<gene>
    <name evidence="7" type="ORF">GCM10023144_28610</name>
</gene>
<evidence type="ECO:0000256" key="2">
    <source>
        <dbReference type="ARBA" id="ARBA00023015"/>
    </source>
</evidence>
<dbReference type="Proteomes" id="UP001501671">
    <property type="component" value="Unassembled WGS sequence"/>
</dbReference>
<dbReference type="InterPro" id="IPR005119">
    <property type="entry name" value="LysR_subst-bd"/>
</dbReference>
<evidence type="ECO:0000313" key="7">
    <source>
        <dbReference type="EMBL" id="GAA4335378.1"/>
    </source>
</evidence>
<evidence type="ECO:0000259" key="6">
    <source>
        <dbReference type="PROSITE" id="PS50931"/>
    </source>
</evidence>
<keyword evidence="3" id="KW-0238">DNA-binding</keyword>
<dbReference type="InterPro" id="IPR036390">
    <property type="entry name" value="WH_DNA-bd_sf"/>
</dbReference>
<dbReference type="Gene3D" id="1.10.10.10">
    <property type="entry name" value="Winged helix-like DNA-binding domain superfamily/Winged helix DNA-binding domain"/>
    <property type="match status" value="1"/>
</dbReference>
<accession>A0ABP8H7E4</accession>
<feature type="domain" description="HTH lysR-type" evidence="6">
    <location>
        <begin position="1"/>
        <end position="27"/>
    </location>
</feature>
<proteinExistence type="inferred from homology"/>
<dbReference type="InterPro" id="IPR036388">
    <property type="entry name" value="WH-like_DNA-bd_sf"/>
</dbReference>
<dbReference type="PANTHER" id="PTHR30346:SF26">
    <property type="entry name" value="HYDROGEN PEROXIDE-INDUCIBLE GENES ACTIVATOR"/>
    <property type="match status" value="1"/>
</dbReference>
<evidence type="ECO:0000256" key="3">
    <source>
        <dbReference type="ARBA" id="ARBA00023125"/>
    </source>
</evidence>
<keyword evidence="2" id="KW-0805">Transcription regulation</keyword>
<reference evidence="8" key="1">
    <citation type="journal article" date="2019" name="Int. J. Syst. Evol. Microbiol.">
        <title>The Global Catalogue of Microorganisms (GCM) 10K type strain sequencing project: providing services to taxonomists for standard genome sequencing and annotation.</title>
        <authorList>
            <consortium name="The Broad Institute Genomics Platform"/>
            <consortium name="The Broad Institute Genome Sequencing Center for Infectious Disease"/>
            <person name="Wu L."/>
            <person name="Ma J."/>
        </authorList>
    </citation>
    <scope>NUCLEOTIDE SEQUENCE [LARGE SCALE GENOMIC DNA]</scope>
    <source>
        <strain evidence="8">JCM 17666</strain>
    </source>
</reference>
<evidence type="ECO:0000313" key="8">
    <source>
        <dbReference type="Proteomes" id="UP001501671"/>
    </source>
</evidence>
<evidence type="ECO:0000256" key="5">
    <source>
        <dbReference type="ARBA" id="ARBA00023163"/>
    </source>
</evidence>
<keyword evidence="4" id="KW-0010">Activator</keyword>
<comment type="similarity">
    <text evidence="1">Belongs to the LysR transcriptional regulatory family.</text>
</comment>
<dbReference type="Pfam" id="PF00126">
    <property type="entry name" value="HTH_1"/>
    <property type="match status" value="1"/>
</dbReference>